<gene>
    <name evidence="11" type="ORF">Agub_g2848</name>
</gene>
<feature type="repeat" description="TPR" evidence="10">
    <location>
        <begin position="1360"/>
        <end position="1393"/>
    </location>
</feature>
<dbReference type="InterPro" id="IPR002151">
    <property type="entry name" value="Kinesin_light"/>
</dbReference>
<evidence type="ECO:0000256" key="3">
    <source>
        <dbReference type="ARBA" id="ARBA00022490"/>
    </source>
</evidence>
<keyword evidence="3" id="KW-0963">Cytoplasm</keyword>
<evidence type="ECO:0000256" key="4">
    <source>
        <dbReference type="ARBA" id="ARBA00022701"/>
    </source>
</evidence>
<dbReference type="Proteomes" id="UP001054857">
    <property type="component" value="Unassembled WGS sequence"/>
</dbReference>
<dbReference type="GO" id="GO:0019894">
    <property type="term" value="F:kinesin binding"/>
    <property type="evidence" value="ECO:0007669"/>
    <property type="project" value="TreeGrafter"/>
</dbReference>
<dbReference type="PROSITE" id="PS50005">
    <property type="entry name" value="TPR"/>
    <property type="match status" value="4"/>
</dbReference>
<feature type="repeat" description="TPR" evidence="10">
    <location>
        <begin position="1024"/>
        <end position="1057"/>
    </location>
</feature>
<dbReference type="GO" id="GO:0005871">
    <property type="term" value="C:kinesin complex"/>
    <property type="evidence" value="ECO:0007669"/>
    <property type="project" value="InterPro"/>
</dbReference>
<dbReference type="CDD" id="cd21037">
    <property type="entry name" value="MLKL_NTD"/>
    <property type="match status" value="1"/>
</dbReference>
<comment type="similarity">
    <text evidence="2">Belongs to the kinesin light chain family.</text>
</comment>
<evidence type="ECO:0000256" key="6">
    <source>
        <dbReference type="ARBA" id="ARBA00022803"/>
    </source>
</evidence>
<evidence type="ECO:0000313" key="12">
    <source>
        <dbReference type="Proteomes" id="UP001054857"/>
    </source>
</evidence>
<dbReference type="PRINTS" id="PR00381">
    <property type="entry name" value="KINESINLIGHT"/>
</dbReference>
<dbReference type="GO" id="GO:0005874">
    <property type="term" value="C:microtubule"/>
    <property type="evidence" value="ECO:0007669"/>
    <property type="project" value="UniProtKB-KW"/>
</dbReference>
<evidence type="ECO:0000256" key="9">
    <source>
        <dbReference type="ARBA" id="ARBA00023212"/>
    </source>
</evidence>
<dbReference type="EMBL" id="BMAR01000002">
    <property type="protein sequence ID" value="GFR42031.1"/>
    <property type="molecule type" value="Genomic_DNA"/>
</dbReference>
<feature type="repeat" description="TPR" evidence="10">
    <location>
        <begin position="1108"/>
        <end position="1141"/>
    </location>
</feature>
<name>A0AAD3DLF5_9CHLO</name>
<keyword evidence="7" id="KW-0175">Coiled coil</keyword>
<keyword evidence="4" id="KW-0493">Microtubule</keyword>
<dbReference type="InterPro" id="IPR059179">
    <property type="entry name" value="MLKL-like_MCAfunc"/>
</dbReference>
<dbReference type="InterPro" id="IPR027417">
    <property type="entry name" value="P-loop_NTPase"/>
</dbReference>
<dbReference type="Pfam" id="PF13424">
    <property type="entry name" value="TPR_12"/>
    <property type="match status" value="6"/>
</dbReference>
<dbReference type="Gene3D" id="1.25.40.10">
    <property type="entry name" value="Tetratricopeptide repeat domain"/>
    <property type="match status" value="4"/>
</dbReference>
<feature type="repeat" description="TPR" evidence="10">
    <location>
        <begin position="1234"/>
        <end position="1267"/>
    </location>
</feature>
<evidence type="ECO:0000256" key="2">
    <source>
        <dbReference type="ARBA" id="ARBA00009622"/>
    </source>
</evidence>
<keyword evidence="6 10" id="KW-0802">TPR repeat</keyword>
<comment type="caution">
    <text evidence="11">The sequence shown here is derived from an EMBL/GenBank/DDBJ whole genome shotgun (WGS) entry which is preliminary data.</text>
</comment>
<dbReference type="SUPFAM" id="SSF48452">
    <property type="entry name" value="TPR-like"/>
    <property type="match status" value="1"/>
</dbReference>
<evidence type="ECO:0000256" key="10">
    <source>
        <dbReference type="PROSITE-ProRule" id="PRU00339"/>
    </source>
</evidence>
<dbReference type="GO" id="GO:0005737">
    <property type="term" value="C:cytoplasm"/>
    <property type="evidence" value="ECO:0007669"/>
    <property type="project" value="TreeGrafter"/>
</dbReference>
<protein>
    <recommendedName>
        <fullName evidence="13">Kinesin light chain</fullName>
    </recommendedName>
</protein>
<dbReference type="PANTHER" id="PTHR45783:SF3">
    <property type="entry name" value="KINESIN LIGHT CHAIN"/>
    <property type="match status" value="1"/>
</dbReference>
<evidence type="ECO:0000256" key="1">
    <source>
        <dbReference type="ARBA" id="ARBA00004245"/>
    </source>
</evidence>
<keyword evidence="12" id="KW-1185">Reference proteome</keyword>
<evidence type="ECO:0000313" key="11">
    <source>
        <dbReference type="EMBL" id="GFR42031.1"/>
    </source>
</evidence>
<evidence type="ECO:0008006" key="13">
    <source>
        <dbReference type="Google" id="ProtNLM"/>
    </source>
</evidence>
<keyword evidence="9" id="KW-0206">Cytoskeleton</keyword>
<organism evidence="11 12">
    <name type="scientific">Astrephomene gubernaculifera</name>
    <dbReference type="NCBI Taxonomy" id="47775"/>
    <lineage>
        <taxon>Eukaryota</taxon>
        <taxon>Viridiplantae</taxon>
        <taxon>Chlorophyta</taxon>
        <taxon>core chlorophytes</taxon>
        <taxon>Chlorophyceae</taxon>
        <taxon>CS clade</taxon>
        <taxon>Chlamydomonadales</taxon>
        <taxon>Astrephomenaceae</taxon>
        <taxon>Astrephomene</taxon>
    </lineage>
</organism>
<dbReference type="SUPFAM" id="SSF52540">
    <property type="entry name" value="P-loop containing nucleoside triphosphate hydrolases"/>
    <property type="match status" value="1"/>
</dbReference>
<dbReference type="GO" id="GO:0007018">
    <property type="term" value="P:microtubule-based movement"/>
    <property type="evidence" value="ECO:0007669"/>
    <property type="project" value="TreeGrafter"/>
</dbReference>
<keyword evidence="5" id="KW-0677">Repeat</keyword>
<accession>A0AAD3DLF5</accession>
<dbReference type="Pfam" id="PF13374">
    <property type="entry name" value="TPR_10"/>
    <property type="match status" value="2"/>
</dbReference>
<dbReference type="InterPro" id="IPR011990">
    <property type="entry name" value="TPR-like_helical_dom_sf"/>
</dbReference>
<sequence>MGCGASTSSQAPMQPRDTATSWELVRCSPSGHELFKKHGIPPEIAKLFVDELGFHTTQHLCHVTEEDIKKLKLKPLIEREFLRIVSDSNSRPAQPALSASQAPTTSPVAIAAAANATPAVPSPAAPQGHSTGSTKLKERVQKGLEVGCTFLTKVKPMLPFPGDMVAGALAVFMGLVSQAMANKDNLTKLQERAVDLFDLVVDRHVPHAALMVAGTAATQPPQQHQQKTSAAYMKLMVRFRDLLTELIEYVRVFSSHSWLVRIITSGGDQQRYEDYAQQLRDLTLEAQFAVVVDVAGMTEEMRAAMEEMTQQMVYVDHSAEVRAVVEELGGLDSVMADEDKIKAVAEKLDMGQRLTIRIMKQGLAAVKASVVKEGDKGFHRLICHMDLRVFWRTFFTGKWKVPWRLWWLGFPSRLEEMHLEPSYVSALCDVLGSDQAKQAFQQRVDQWDPDNVSVDEIQLAFPQPDADLLQLVRQLTTGSSGGKTMAAPGSSSTPGHTTTGVLQLTAASSSEAAPSHTQHEAMAKCRLPPLDSLYTGRDADAELVVRLVKEQAAAQRGVCLLGGAGLGKSSLAVDVGWRLAREGACPGGAYFCDLREARSMDDVLMRIALAVGSAITGDDTLLKLLAWLRATSASCGGGVLLVVDNAEDVLQADGGGGEGFRDAMAQVSTAAMVLVTSRAPMSTSSSSSSSGNTFVDHPLCGVDDGSSRQLVASLWGDASPLAAADVDALLDMCQGVPLLLRTCADALAHGRVTVAVLKAALTNTNNDSTTALHLALASLPLSQQLLLAQLSIFPSQFDETSAAMVVYGDSSDVSRVRAQLVVLYSHGLVLHNVALSTYSLHMAVRTTAARLGGGLTSAATASEPAAANKSAASSSQQKQQQQFSRALSCARERFVGQIMAAFTEWGQLYMTPDALLALRLARQHAPDFLAVIQIAAAEATTAPKMLELVLRSTTWHYLESLLFDVGGVLTPAFYETWSSMETAANNLQAPCLANFYSMLAGEAAHQQALELRTKVLGAEHPDTISSINNLARCINAQGKYSEAEPMFRRALELHTKVLGEEHPDTISSISNLASCINAQGNYSEAEPMYRQALELHTKVLGAEHPDTISSINNLARCINAQGKYSEAEPMFRRALELRTKVLGEEHPDTISSISNLASCINAQGKYSEAEPMYRRALELHTKVLGEEHPDTISSINNLASCIDDQGKYSEAEPMYRRALELRTKVLGAEHPDTISSINNLASCINAQGKYSEAEPMFRRALELHTKVLGEEHPDTISFINNLASCINAQGKYSEAEPMFRRALELHTKVLGEEHPDTISFISNLASCINDQGNYSEAEPMYRQALELRTKVLGAEHPGTISSINNLARCINAQGKYSEAEPMFRRALELHTKVLGEEHPDTISSISNLASCINAQGYYSEAEPMYRQALELRTKVLGEEHPNTISSINNLASCINAQGNYSEAEPMYRQALELRTKVLGAEHPGTISSISNLASCINAQGNYSEAEPMYRQVLELRTKVLGAEHPGTISSINNLASCIDDQGKYSEAEPMYRQALELQLTKVLGEEHPDTKVPGCY</sequence>
<evidence type="ECO:0000256" key="8">
    <source>
        <dbReference type="ARBA" id="ARBA00023175"/>
    </source>
</evidence>
<reference evidence="11 12" key="1">
    <citation type="journal article" date="2021" name="Sci. Rep.">
        <title>Genome sequencing of the multicellular alga Astrephomene provides insights into convergent evolution of germ-soma differentiation.</title>
        <authorList>
            <person name="Yamashita S."/>
            <person name="Yamamoto K."/>
            <person name="Matsuzaki R."/>
            <person name="Suzuki S."/>
            <person name="Yamaguchi H."/>
            <person name="Hirooka S."/>
            <person name="Minakuchi Y."/>
            <person name="Miyagishima S."/>
            <person name="Kawachi M."/>
            <person name="Toyoda A."/>
            <person name="Nozaki H."/>
        </authorList>
    </citation>
    <scope>NUCLEOTIDE SEQUENCE [LARGE SCALE GENOMIC DNA]</scope>
    <source>
        <strain evidence="11 12">NIES-4017</strain>
    </source>
</reference>
<dbReference type="SMART" id="SM00028">
    <property type="entry name" value="TPR"/>
    <property type="match status" value="13"/>
</dbReference>
<evidence type="ECO:0000256" key="7">
    <source>
        <dbReference type="ARBA" id="ARBA00023054"/>
    </source>
</evidence>
<dbReference type="InterPro" id="IPR019734">
    <property type="entry name" value="TPR_rpt"/>
</dbReference>
<evidence type="ECO:0000256" key="5">
    <source>
        <dbReference type="ARBA" id="ARBA00022737"/>
    </source>
</evidence>
<comment type="subcellular location">
    <subcellularLocation>
        <location evidence="1">Cytoplasm</location>
        <location evidence="1">Cytoskeleton</location>
    </subcellularLocation>
</comment>
<proteinExistence type="inferred from homology"/>
<dbReference type="PANTHER" id="PTHR45783">
    <property type="entry name" value="KINESIN LIGHT CHAIN"/>
    <property type="match status" value="1"/>
</dbReference>
<keyword evidence="8" id="KW-0505">Motor protein</keyword>
<dbReference type="Gene3D" id="3.40.50.300">
    <property type="entry name" value="P-loop containing nucleotide triphosphate hydrolases"/>
    <property type="match status" value="1"/>
</dbReference>